<feature type="region of interest" description="Disordered" evidence="9">
    <location>
        <begin position="693"/>
        <end position="730"/>
    </location>
</feature>
<keyword evidence="7" id="KW-0325">Glycoprotein</keyword>
<feature type="region of interest" description="Disordered" evidence="9">
    <location>
        <begin position="1302"/>
        <end position="1329"/>
    </location>
</feature>
<keyword evidence="13" id="KW-1185">Reference proteome</keyword>
<dbReference type="Proteomes" id="UP000274429">
    <property type="component" value="Unassembled WGS sequence"/>
</dbReference>
<dbReference type="GO" id="GO:0038039">
    <property type="term" value="C:G protein-coupled receptor heterodimeric complex"/>
    <property type="evidence" value="ECO:0007669"/>
    <property type="project" value="TreeGrafter"/>
</dbReference>
<dbReference type="Gene3D" id="3.40.50.2300">
    <property type="match status" value="2"/>
</dbReference>
<evidence type="ECO:0000256" key="6">
    <source>
        <dbReference type="ARBA" id="ARBA00023170"/>
    </source>
</evidence>
<keyword evidence="8" id="KW-0807">Transducer</keyword>
<evidence type="ECO:0000259" key="11">
    <source>
        <dbReference type="Pfam" id="PF01094"/>
    </source>
</evidence>
<dbReference type="OrthoDB" id="73209at2759"/>
<dbReference type="PANTHER" id="PTHR10519:SF74">
    <property type="entry name" value="GAMMA-AMINOBUTYRIC ACID TYPE B RECEPTOR SUBUNIT 2"/>
    <property type="match status" value="1"/>
</dbReference>
<evidence type="ECO:0000313" key="13">
    <source>
        <dbReference type="Proteomes" id="UP000274429"/>
    </source>
</evidence>
<dbReference type="PANTHER" id="PTHR10519">
    <property type="entry name" value="GABA-B RECEPTOR"/>
    <property type="match status" value="1"/>
</dbReference>
<evidence type="ECO:0000256" key="2">
    <source>
        <dbReference type="ARBA" id="ARBA00022692"/>
    </source>
</evidence>
<evidence type="ECO:0000256" key="9">
    <source>
        <dbReference type="SAM" id="MobiDB-lite"/>
    </source>
</evidence>
<evidence type="ECO:0000256" key="5">
    <source>
        <dbReference type="ARBA" id="ARBA00023136"/>
    </source>
</evidence>
<evidence type="ECO:0000256" key="3">
    <source>
        <dbReference type="ARBA" id="ARBA00022989"/>
    </source>
</evidence>
<feature type="domain" description="Receptor ligand binding region" evidence="11">
    <location>
        <begin position="247"/>
        <end position="489"/>
    </location>
</feature>
<name>A0A0R3WJ14_HYDTA</name>
<evidence type="ECO:0000313" key="14">
    <source>
        <dbReference type="WBParaSite" id="TTAC_0000063501-mRNA-1"/>
    </source>
</evidence>
<reference evidence="12 13" key="2">
    <citation type="submission" date="2018-11" db="EMBL/GenBank/DDBJ databases">
        <authorList>
            <consortium name="Pathogen Informatics"/>
        </authorList>
    </citation>
    <scope>NUCLEOTIDE SEQUENCE [LARGE SCALE GENOMIC DNA]</scope>
</reference>
<dbReference type="SUPFAM" id="SSF53822">
    <property type="entry name" value="Periplasmic binding protein-like I"/>
    <property type="match status" value="1"/>
</dbReference>
<keyword evidence="6" id="KW-0675">Receptor</keyword>
<proteinExistence type="predicted"/>
<feature type="region of interest" description="Disordered" evidence="9">
    <location>
        <begin position="1093"/>
        <end position="1124"/>
    </location>
</feature>
<dbReference type="EMBL" id="UYWX01000070">
    <property type="protein sequence ID" value="VDM16774.1"/>
    <property type="molecule type" value="Genomic_DNA"/>
</dbReference>
<feature type="transmembrane region" description="Helical" evidence="10">
    <location>
        <begin position="791"/>
        <end position="813"/>
    </location>
</feature>
<keyword evidence="2 10" id="KW-0812">Transmembrane</keyword>
<gene>
    <name evidence="12" type="ORF">TTAC_LOCUS636</name>
</gene>
<dbReference type="WBParaSite" id="TTAC_0000063501-mRNA-1">
    <property type="protein sequence ID" value="TTAC_0000063501-mRNA-1"/>
    <property type="gene ID" value="TTAC_0000063501"/>
</dbReference>
<dbReference type="InterPro" id="IPR028082">
    <property type="entry name" value="Peripla_BP_I"/>
</dbReference>
<keyword evidence="3 10" id="KW-1133">Transmembrane helix</keyword>
<evidence type="ECO:0000256" key="10">
    <source>
        <dbReference type="SAM" id="Phobius"/>
    </source>
</evidence>
<feature type="compositionally biased region" description="Polar residues" evidence="9">
    <location>
        <begin position="1109"/>
        <end position="1123"/>
    </location>
</feature>
<keyword evidence="4" id="KW-0297">G-protein coupled receptor</keyword>
<accession>A0A0R3WJ14</accession>
<dbReference type="STRING" id="6205.A0A0R3WJ14"/>
<evidence type="ECO:0000256" key="8">
    <source>
        <dbReference type="ARBA" id="ARBA00023224"/>
    </source>
</evidence>
<feature type="compositionally biased region" description="Low complexity" evidence="9">
    <location>
        <begin position="1307"/>
        <end position="1316"/>
    </location>
</feature>
<feature type="compositionally biased region" description="Low complexity" evidence="9">
    <location>
        <begin position="1205"/>
        <end position="1217"/>
    </location>
</feature>
<keyword evidence="5 10" id="KW-0472">Membrane</keyword>
<dbReference type="InterPro" id="IPR001828">
    <property type="entry name" value="ANF_lig-bd_rcpt"/>
</dbReference>
<feature type="compositionally biased region" description="Low complexity" evidence="9">
    <location>
        <begin position="699"/>
        <end position="716"/>
    </location>
</feature>
<feature type="compositionally biased region" description="Low complexity" evidence="9">
    <location>
        <begin position="983"/>
        <end position="1000"/>
    </location>
</feature>
<organism evidence="14">
    <name type="scientific">Hydatigena taeniaeformis</name>
    <name type="common">Feline tapeworm</name>
    <name type="synonym">Taenia taeniaeformis</name>
    <dbReference type="NCBI Taxonomy" id="6205"/>
    <lineage>
        <taxon>Eukaryota</taxon>
        <taxon>Metazoa</taxon>
        <taxon>Spiralia</taxon>
        <taxon>Lophotrochozoa</taxon>
        <taxon>Platyhelminthes</taxon>
        <taxon>Cestoda</taxon>
        <taxon>Eucestoda</taxon>
        <taxon>Cyclophyllidea</taxon>
        <taxon>Taeniidae</taxon>
        <taxon>Hydatigera</taxon>
    </lineage>
</organism>
<evidence type="ECO:0000256" key="7">
    <source>
        <dbReference type="ARBA" id="ARBA00023180"/>
    </source>
</evidence>
<protein>
    <submittedName>
        <fullName evidence="14">ANF_receptor domain-containing protein</fullName>
    </submittedName>
</protein>
<evidence type="ECO:0000256" key="4">
    <source>
        <dbReference type="ARBA" id="ARBA00023040"/>
    </source>
</evidence>
<feature type="compositionally biased region" description="Polar residues" evidence="9">
    <location>
        <begin position="1218"/>
        <end position="1228"/>
    </location>
</feature>
<sequence length="1329" mass="147789">MLEAYKTLLSEDGMSMELRAEQHPTQFLWNLTAHTSRLPVLLNWYPNTLTLNSRLVRLGLPDCVALRARTPINSSVDSACAFEVNQLVKVSWAGLAEAAPLVTQLIDRFHIKQTDYIQLLRHVSPDLLNYTDAVERGEKRQFRARFREMACRWLRMHRPRWEQWTEGWNVKKEIIIGGMFTFTGTEEFNDLAPSKLPLPLPLLIHYSSRFVTRRSYCVPLLYASQICYFAYNENWFCSISFCTDAFHAVDVLNGDEKYFGNSEFAIRLQIRNLTCSQNVVLNDFFNFLTVNPNNESILGVILALCPDAIEATVRLANLRRVLVISPTVESASFLWQKHYKFFFRTIPSAYTASFIFIRLFQQWRWKRVAMFRKDDHYFYRDAFTANNITLVDDFEVKESMLTYAVAQKAPCSYLTVKSLSCVLVDYVHSSFGAQNVMSVKQRNGRIIIVDHSAAATAIILCAAFHLNMRAEKGYVWFLSPWLSKNFWESPEVVPPECSANDLKVMHDYSFSVSHPLHTGAVTHSNLMTSMSGPNRSSETSSGVSVFIRTFIFFHQIKLLKRSSIEELFALERRLRTFVSKTHMEYSSRGYLDKNAVSFFSNNVDQLGETLVYEFGVTPPSPPAPPQTSPPAYDEDPLASTVHQLSFDSHNDRLLEAWLLKQIQDKTTVPITLWSFNGPLGGDEDGESNLLSKERFRPHSSSGGYSSSSSRGVWSGGKENGEEGEDNGAEDSRNDAIAFKTFVDNLFEKPYDKPRWGGGGSLRPTDGSITEADCAFSFLSRWFGVSCVVGNWIFAMGVLLIIAIPVVAIVLAYFRRRLREAEKLTRKPYEELCALLADVNVRLSVDLNASFFTISLRWRLIVSCCQYYWQHRPESMLQVIEEIRANENCIRPYLTDEPPTLETTAIPFLPGPGACIMPEPPSVPQPAFSAPMGARAWVGGAPFMNPSAPFTEPPSAGDGPQRYTVANSSSAGCGGGGGCSQKVSFSSANSSSSLTSNSASSRRPHNTTTSIGQTPVRRAPPPTSVYAPPGHPGYQPTDEFNPLLNPSNRSISLEFLQKSDFHLQTPPLKRANDSDVEGELERIGESGDVDLRREMEEEEGETDCRDRSTTHQCTSCPQKPSLLSRSPFGVSMAPCSGIRRHHQHSGNFFARTFAAALDPRGGTGKSHSRRPVGMASFLRSDQSSSMRMRLLPSLRHHHQQHHFHHTAAAAASSSPSTSRNELTAKSLPQVSSTNCRASTTVSMTKASRRSACSSAGDAHYLARPPRPAAAAFSTSASGSTSVAVAVGSPRGQRLPMVTQNGAAGLITSSGSSPTFSYPSPPPPPPHNFFV</sequence>
<dbReference type="GO" id="GO:0007214">
    <property type="term" value="P:gamma-aminobutyric acid signaling pathway"/>
    <property type="evidence" value="ECO:0007669"/>
    <property type="project" value="TreeGrafter"/>
</dbReference>
<dbReference type="GO" id="GO:0004965">
    <property type="term" value="F:G protein-coupled GABA receptor activity"/>
    <property type="evidence" value="ECO:0007669"/>
    <property type="project" value="InterPro"/>
</dbReference>
<feature type="region of interest" description="Disordered" evidence="9">
    <location>
        <begin position="1196"/>
        <end position="1228"/>
    </location>
</feature>
<feature type="region of interest" description="Disordered" evidence="9">
    <location>
        <begin position="975"/>
        <end position="1045"/>
    </location>
</feature>
<comment type="subcellular location">
    <subcellularLocation>
        <location evidence="1">Membrane</location>
    </subcellularLocation>
</comment>
<evidence type="ECO:0000256" key="1">
    <source>
        <dbReference type="ARBA" id="ARBA00004370"/>
    </source>
</evidence>
<dbReference type="InterPro" id="IPR002455">
    <property type="entry name" value="GPCR3_GABA-B"/>
</dbReference>
<evidence type="ECO:0000313" key="12">
    <source>
        <dbReference type="EMBL" id="VDM16774.1"/>
    </source>
</evidence>
<dbReference type="Pfam" id="PF01094">
    <property type="entry name" value="ANF_receptor"/>
    <property type="match status" value="1"/>
</dbReference>
<feature type="compositionally biased region" description="Pro residues" evidence="9">
    <location>
        <begin position="1317"/>
        <end position="1329"/>
    </location>
</feature>
<reference evidence="14" key="1">
    <citation type="submission" date="2016-04" db="UniProtKB">
        <authorList>
            <consortium name="WormBaseParasite"/>
        </authorList>
    </citation>
    <scope>IDENTIFICATION</scope>
</reference>